<dbReference type="PANTHER" id="PTHR19446">
    <property type="entry name" value="REVERSE TRANSCRIPTASES"/>
    <property type="match status" value="1"/>
</dbReference>
<sequence>MFRWAVQGEENTKYFQACAMERLKRNAITNLLMSDGRLIENHDEKVAAFYDCFKRRMGVSNQLEFDFELSKLIQKCQGLEELSVPFTKEEIDNVIKIIPADCAPGPDGFDGIFLKVCWEIIKEDFYALCEDFWNGTINLQCLNTSFITLIPKKLTPETVNDYRPISLLNCVLKVMTKILCERLQRWILKVLHHNQYGFIKTRTIQDCLGWAFEYLHQCKQSGREIVILKLDFEKASDTMEHSFILKM</sequence>
<dbReference type="EnsemblPlants" id="TuG1812G0200003041.01.T01">
    <property type="protein sequence ID" value="TuG1812G0200003041.01.T01.cds434291"/>
    <property type="gene ID" value="TuG1812G0200003041.01"/>
</dbReference>
<dbReference type="CDD" id="cd01650">
    <property type="entry name" value="RT_nLTR_like"/>
    <property type="match status" value="1"/>
</dbReference>
<reference evidence="3" key="1">
    <citation type="journal article" date="2013" name="Nature">
        <title>Draft genome of the wheat A-genome progenitor Triticum urartu.</title>
        <authorList>
            <person name="Ling H.Q."/>
            <person name="Zhao S."/>
            <person name="Liu D."/>
            <person name="Wang J."/>
            <person name="Sun H."/>
            <person name="Zhang C."/>
            <person name="Fan H."/>
            <person name="Li D."/>
            <person name="Dong L."/>
            <person name="Tao Y."/>
            <person name="Gao C."/>
            <person name="Wu H."/>
            <person name="Li Y."/>
            <person name="Cui Y."/>
            <person name="Guo X."/>
            <person name="Zheng S."/>
            <person name="Wang B."/>
            <person name="Yu K."/>
            <person name="Liang Q."/>
            <person name="Yang W."/>
            <person name="Lou X."/>
            <person name="Chen J."/>
            <person name="Feng M."/>
            <person name="Jian J."/>
            <person name="Zhang X."/>
            <person name="Luo G."/>
            <person name="Jiang Y."/>
            <person name="Liu J."/>
            <person name="Wang Z."/>
            <person name="Sha Y."/>
            <person name="Zhang B."/>
            <person name="Wu H."/>
            <person name="Tang D."/>
            <person name="Shen Q."/>
            <person name="Xue P."/>
            <person name="Zou S."/>
            <person name="Wang X."/>
            <person name="Liu X."/>
            <person name="Wang F."/>
            <person name="Yang Y."/>
            <person name="An X."/>
            <person name="Dong Z."/>
            <person name="Zhang K."/>
            <person name="Zhang X."/>
            <person name="Luo M.C."/>
            <person name="Dvorak J."/>
            <person name="Tong Y."/>
            <person name="Wang J."/>
            <person name="Yang H."/>
            <person name="Li Z."/>
            <person name="Wang D."/>
            <person name="Zhang A."/>
            <person name="Wang J."/>
        </authorList>
    </citation>
    <scope>NUCLEOTIDE SEQUENCE</scope>
    <source>
        <strain evidence="3">cv. G1812</strain>
    </source>
</reference>
<evidence type="ECO:0000313" key="2">
    <source>
        <dbReference type="EnsemblPlants" id="TuG1812G0200003041.01.T01.cds434291"/>
    </source>
</evidence>
<feature type="domain" description="Reverse transcriptase" evidence="1">
    <location>
        <begin position="150"/>
        <end position="246"/>
    </location>
</feature>
<dbReference type="Pfam" id="PF00078">
    <property type="entry name" value="RVT_1"/>
    <property type="match status" value="1"/>
</dbReference>
<proteinExistence type="predicted"/>
<accession>A0A8R7TIB7</accession>
<dbReference type="InterPro" id="IPR000477">
    <property type="entry name" value="RT_dom"/>
</dbReference>
<reference evidence="2" key="3">
    <citation type="submission" date="2022-06" db="UniProtKB">
        <authorList>
            <consortium name="EnsemblPlants"/>
        </authorList>
    </citation>
    <scope>IDENTIFICATION</scope>
</reference>
<evidence type="ECO:0000259" key="1">
    <source>
        <dbReference type="Pfam" id="PF00078"/>
    </source>
</evidence>
<dbReference type="Proteomes" id="UP000015106">
    <property type="component" value="Chromosome 2"/>
</dbReference>
<dbReference type="InterPro" id="IPR043502">
    <property type="entry name" value="DNA/RNA_pol_sf"/>
</dbReference>
<keyword evidence="3" id="KW-1185">Reference proteome</keyword>
<evidence type="ECO:0000313" key="3">
    <source>
        <dbReference type="Proteomes" id="UP000015106"/>
    </source>
</evidence>
<dbReference type="AlphaFoldDB" id="A0A8R7TIB7"/>
<protein>
    <recommendedName>
        <fullName evidence="1">Reverse transcriptase domain-containing protein</fullName>
    </recommendedName>
</protein>
<dbReference type="SUPFAM" id="SSF56672">
    <property type="entry name" value="DNA/RNA polymerases"/>
    <property type="match status" value="1"/>
</dbReference>
<reference evidence="2" key="2">
    <citation type="submission" date="2018-03" db="EMBL/GenBank/DDBJ databases">
        <title>The Triticum urartu genome reveals the dynamic nature of wheat genome evolution.</title>
        <authorList>
            <person name="Ling H."/>
            <person name="Ma B."/>
            <person name="Shi X."/>
            <person name="Liu H."/>
            <person name="Dong L."/>
            <person name="Sun H."/>
            <person name="Cao Y."/>
            <person name="Gao Q."/>
            <person name="Zheng S."/>
            <person name="Li Y."/>
            <person name="Yu Y."/>
            <person name="Du H."/>
            <person name="Qi M."/>
            <person name="Li Y."/>
            <person name="Yu H."/>
            <person name="Cui Y."/>
            <person name="Wang N."/>
            <person name="Chen C."/>
            <person name="Wu H."/>
            <person name="Zhao Y."/>
            <person name="Zhang J."/>
            <person name="Li Y."/>
            <person name="Zhou W."/>
            <person name="Zhang B."/>
            <person name="Hu W."/>
            <person name="Eijk M."/>
            <person name="Tang J."/>
            <person name="Witsenboer H."/>
            <person name="Zhao S."/>
            <person name="Li Z."/>
            <person name="Zhang A."/>
            <person name="Wang D."/>
            <person name="Liang C."/>
        </authorList>
    </citation>
    <scope>NUCLEOTIDE SEQUENCE [LARGE SCALE GENOMIC DNA]</scope>
    <source>
        <strain evidence="2">cv. G1812</strain>
    </source>
</reference>
<name>A0A8R7TIB7_TRIUA</name>
<organism evidence="2 3">
    <name type="scientific">Triticum urartu</name>
    <name type="common">Red wild einkorn</name>
    <name type="synonym">Crithodium urartu</name>
    <dbReference type="NCBI Taxonomy" id="4572"/>
    <lineage>
        <taxon>Eukaryota</taxon>
        <taxon>Viridiplantae</taxon>
        <taxon>Streptophyta</taxon>
        <taxon>Embryophyta</taxon>
        <taxon>Tracheophyta</taxon>
        <taxon>Spermatophyta</taxon>
        <taxon>Magnoliopsida</taxon>
        <taxon>Liliopsida</taxon>
        <taxon>Poales</taxon>
        <taxon>Poaceae</taxon>
        <taxon>BOP clade</taxon>
        <taxon>Pooideae</taxon>
        <taxon>Triticodae</taxon>
        <taxon>Triticeae</taxon>
        <taxon>Triticinae</taxon>
        <taxon>Triticum</taxon>
    </lineage>
</organism>
<dbReference type="Gramene" id="TuG1812G0200003041.01.T01">
    <property type="protein sequence ID" value="TuG1812G0200003041.01.T01.cds434291"/>
    <property type="gene ID" value="TuG1812G0200003041.01"/>
</dbReference>